<protein>
    <submittedName>
        <fullName evidence="5">Ada2a-containing complex component 3 isoform d</fullName>
    </submittedName>
</protein>
<dbReference type="InterPro" id="IPR036770">
    <property type="entry name" value="Ankyrin_rpt-contain_sf"/>
</dbReference>
<dbReference type="SMART" id="SM00248">
    <property type="entry name" value="ANK"/>
    <property type="match status" value="7"/>
</dbReference>
<dbReference type="PRINTS" id="PR01415">
    <property type="entry name" value="ANKYRIN"/>
</dbReference>
<feature type="repeat" description="ANK" evidence="3">
    <location>
        <begin position="137"/>
        <end position="169"/>
    </location>
</feature>
<dbReference type="PROSITE" id="PS50297">
    <property type="entry name" value="ANK_REP_REGION"/>
    <property type="match status" value="3"/>
</dbReference>
<evidence type="ECO:0000256" key="4">
    <source>
        <dbReference type="SAM" id="MobiDB-lite"/>
    </source>
</evidence>
<comment type="caution">
    <text evidence="5">The sequence shown here is derived from an EMBL/GenBank/DDBJ whole genome shotgun (WGS) entry which is preliminary data.</text>
</comment>
<feature type="repeat" description="ANK" evidence="3">
    <location>
        <begin position="170"/>
        <end position="202"/>
    </location>
</feature>
<dbReference type="PANTHER" id="PTHR24198">
    <property type="entry name" value="ANKYRIN REPEAT AND PROTEIN KINASE DOMAIN-CONTAINING PROTEIN"/>
    <property type="match status" value="1"/>
</dbReference>
<evidence type="ECO:0000256" key="1">
    <source>
        <dbReference type="ARBA" id="ARBA00022737"/>
    </source>
</evidence>
<accession>A0AAV7Z789</accession>
<keyword evidence="2 3" id="KW-0040">ANK repeat</keyword>
<gene>
    <name evidence="5" type="ORF">M0812_18923</name>
</gene>
<dbReference type="Pfam" id="PF00023">
    <property type="entry name" value="Ank"/>
    <property type="match status" value="2"/>
</dbReference>
<feature type="compositionally biased region" description="Basic residues" evidence="4">
    <location>
        <begin position="410"/>
        <end position="420"/>
    </location>
</feature>
<dbReference type="EMBL" id="JANTQA010000036">
    <property type="protein sequence ID" value="KAJ3436856.1"/>
    <property type="molecule type" value="Genomic_DNA"/>
</dbReference>
<sequence length="420" mass="48335">MGNNIFGYVRKGKLKKVMKIFESKENGFVNSRNEEGYPLIHLAVEFKQTSILEYFLQIKDIDINITGPRNLSALCLAVQKGSVKICKCLIKGKADVNFRTTKGYNALHILCEQEKPEPALVELLIKHGINKDAQTRTGLTPIHIAAINGHLHILRILAEKKADISKKDFLGMTPFHYACHSNMLSLVKFFLDHDIDTNSQDNMGSTPLHLMCSKNSPLVNVQLLLSKGADINIADNDGFVPLMRAIVHRSNQMIEILLEHKCELNFGKMNCKQFLKLHGVFSSDHPVYRAFRKLKKKDRNKKESEQVKNKTKEKTTETTIEKKKEKEKSNVEKKKIKKPKNFDNKSTKLHPTASPLRFDTVENFFQEKKKEKNKKNEKPKKDITNKHVKIHNKSSLKNQQNIEKNVKKEKMQKKDKKEKK</sequence>
<dbReference type="Pfam" id="PF12796">
    <property type="entry name" value="Ank_2"/>
    <property type="match status" value="1"/>
</dbReference>
<feature type="repeat" description="ANK" evidence="3">
    <location>
        <begin position="203"/>
        <end position="236"/>
    </location>
</feature>
<keyword evidence="1" id="KW-0677">Repeat</keyword>
<feature type="compositionally biased region" description="Basic and acidic residues" evidence="4">
    <location>
        <begin position="365"/>
        <end position="385"/>
    </location>
</feature>
<feature type="region of interest" description="Disordered" evidence="4">
    <location>
        <begin position="293"/>
        <end position="420"/>
    </location>
</feature>
<feature type="repeat" description="ANK" evidence="3">
    <location>
        <begin position="102"/>
        <end position="136"/>
    </location>
</feature>
<dbReference type="InterPro" id="IPR002110">
    <property type="entry name" value="Ankyrin_rpt"/>
</dbReference>
<dbReference type="PROSITE" id="PS50088">
    <property type="entry name" value="ANK_REPEAT"/>
    <property type="match status" value="4"/>
</dbReference>
<reference evidence="5" key="1">
    <citation type="submission" date="2022-08" db="EMBL/GenBank/DDBJ databases">
        <title>Novel sulphate-reducing endosymbionts in the free-living metamonad Anaeramoeba.</title>
        <authorList>
            <person name="Jerlstrom-Hultqvist J."/>
            <person name="Cepicka I."/>
            <person name="Gallot-Lavallee L."/>
            <person name="Salas-Leiva D."/>
            <person name="Curtis B.A."/>
            <person name="Zahonova K."/>
            <person name="Pipaliya S."/>
            <person name="Dacks J."/>
            <person name="Roger A.J."/>
        </authorList>
    </citation>
    <scope>NUCLEOTIDE SEQUENCE</scope>
    <source>
        <strain evidence="5">Busselton2</strain>
    </source>
</reference>
<proteinExistence type="predicted"/>
<organism evidence="5 6">
    <name type="scientific">Anaeramoeba flamelloides</name>
    <dbReference type="NCBI Taxonomy" id="1746091"/>
    <lineage>
        <taxon>Eukaryota</taxon>
        <taxon>Metamonada</taxon>
        <taxon>Anaeramoebidae</taxon>
        <taxon>Anaeramoeba</taxon>
    </lineage>
</organism>
<dbReference type="AlphaFoldDB" id="A0AAV7Z789"/>
<feature type="compositionally biased region" description="Basic and acidic residues" evidence="4">
    <location>
        <begin position="300"/>
        <end position="333"/>
    </location>
</feature>
<evidence type="ECO:0000256" key="3">
    <source>
        <dbReference type="PROSITE-ProRule" id="PRU00023"/>
    </source>
</evidence>
<dbReference type="Proteomes" id="UP001146793">
    <property type="component" value="Unassembled WGS sequence"/>
</dbReference>
<dbReference type="Gene3D" id="1.25.40.20">
    <property type="entry name" value="Ankyrin repeat-containing domain"/>
    <property type="match status" value="1"/>
</dbReference>
<name>A0AAV7Z789_9EUKA</name>
<dbReference type="PANTHER" id="PTHR24198:SF165">
    <property type="entry name" value="ANKYRIN REPEAT-CONTAINING PROTEIN-RELATED"/>
    <property type="match status" value="1"/>
</dbReference>
<evidence type="ECO:0000313" key="6">
    <source>
        <dbReference type="Proteomes" id="UP001146793"/>
    </source>
</evidence>
<evidence type="ECO:0000256" key="2">
    <source>
        <dbReference type="ARBA" id="ARBA00023043"/>
    </source>
</evidence>
<evidence type="ECO:0000313" key="5">
    <source>
        <dbReference type="EMBL" id="KAJ3436856.1"/>
    </source>
</evidence>
<dbReference type="SUPFAM" id="SSF48403">
    <property type="entry name" value="Ankyrin repeat"/>
    <property type="match status" value="1"/>
</dbReference>